<feature type="domain" description="C3H1-type" evidence="3">
    <location>
        <begin position="242"/>
        <end position="272"/>
    </location>
</feature>
<keyword evidence="1" id="KW-0863">Zinc-finger</keyword>
<name>A0ABN9U4Z8_9DINO</name>
<dbReference type="EMBL" id="CAUYUJ010015410">
    <property type="protein sequence ID" value="CAK0853622.1"/>
    <property type="molecule type" value="Genomic_DNA"/>
</dbReference>
<protein>
    <recommendedName>
        <fullName evidence="3">C3H1-type domain-containing protein</fullName>
    </recommendedName>
</protein>
<gene>
    <name evidence="4" type="ORF">PCOR1329_LOCUS45020</name>
</gene>
<evidence type="ECO:0000259" key="3">
    <source>
        <dbReference type="PROSITE" id="PS50103"/>
    </source>
</evidence>
<evidence type="ECO:0000313" key="4">
    <source>
        <dbReference type="EMBL" id="CAK0853622.1"/>
    </source>
</evidence>
<evidence type="ECO:0000256" key="1">
    <source>
        <dbReference type="PROSITE-ProRule" id="PRU00723"/>
    </source>
</evidence>
<evidence type="ECO:0000313" key="5">
    <source>
        <dbReference type="Proteomes" id="UP001189429"/>
    </source>
</evidence>
<evidence type="ECO:0000256" key="2">
    <source>
        <dbReference type="SAM" id="MobiDB-lite"/>
    </source>
</evidence>
<comment type="caution">
    <text evidence="4">The sequence shown here is derived from an EMBL/GenBank/DDBJ whole genome shotgun (WGS) entry which is preliminary data.</text>
</comment>
<dbReference type="PROSITE" id="PS50103">
    <property type="entry name" value="ZF_C3H1"/>
    <property type="match status" value="1"/>
</dbReference>
<feature type="region of interest" description="Disordered" evidence="2">
    <location>
        <begin position="1"/>
        <end position="86"/>
    </location>
</feature>
<feature type="region of interest" description="Disordered" evidence="2">
    <location>
        <begin position="339"/>
        <end position="372"/>
    </location>
</feature>
<organism evidence="4 5">
    <name type="scientific">Prorocentrum cordatum</name>
    <dbReference type="NCBI Taxonomy" id="2364126"/>
    <lineage>
        <taxon>Eukaryota</taxon>
        <taxon>Sar</taxon>
        <taxon>Alveolata</taxon>
        <taxon>Dinophyceae</taxon>
        <taxon>Prorocentrales</taxon>
        <taxon>Prorocentraceae</taxon>
        <taxon>Prorocentrum</taxon>
    </lineage>
</organism>
<proteinExistence type="predicted"/>
<feature type="compositionally biased region" description="Low complexity" evidence="2">
    <location>
        <begin position="46"/>
        <end position="63"/>
    </location>
</feature>
<feature type="compositionally biased region" description="Low complexity" evidence="2">
    <location>
        <begin position="119"/>
        <end position="132"/>
    </location>
</feature>
<dbReference type="InterPro" id="IPR000571">
    <property type="entry name" value="Znf_CCCH"/>
</dbReference>
<keyword evidence="1" id="KW-0479">Metal-binding</keyword>
<dbReference type="Proteomes" id="UP001189429">
    <property type="component" value="Unassembled WGS sequence"/>
</dbReference>
<keyword evidence="5" id="KW-1185">Reference proteome</keyword>
<accession>A0ABN9U4Z8</accession>
<feature type="region of interest" description="Disordered" evidence="2">
    <location>
        <begin position="119"/>
        <end position="138"/>
    </location>
</feature>
<feature type="zinc finger region" description="C3H1-type" evidence="1">
    <location>
        <begin position="242"/>
        <end position="272"/>
    </location>
</feature>
<keyword evidence="1" id="KW-0862">Zinc</keyword>
<sequence length="372" mass="39059">MTCQPGRGAGQLVAQDDPPWSGGVASSYYVGEPLGFPQRPPGVHSALAAAPPAAAPARSAPGPEQQTPPLGLARPPLPDVSLVSDDPPWSGGVASSYYVGEPLGFPQRPPGVHSALAAAPPAAAPARSAPGPEQQTPPLGLARPPLPDVSLVSEGAIGSVAMQTDSDGNTACHRCGQQEVLHRCGHSRCVTPTCRPAWFQEMEARQWLVQRTLERMLDAPLFETLDRCEDCRPEGRCLRGDADAPRYCNFVFKRGSCRFGSKCTFCHLHGRGVTHQSCGCAEEGADRPEAAAADEALPSGGGPAVAARARSLSAPPTIPLCLSDWSACTRRRAGTRAAGWPEKASQRVAPWRTSRQSTRATAWAGEARSCAA</sequence>
<reference evidence="4" key="1">
    <citation type="submission" date="2023-10" db="EMBL/GenBank/DDBJ databases">
        <authorList>
            <person name="Chen Y."/>
            <person name="Shah S."/>
            <person name="Dougan E. K."/>
            <person name="Thang M."/>
            <person name="Chan C."/>
        </authorList>
    </citation>
    <scope>NUCLEOTIDE SEQUENCE [LARGE SCALE GENOMIC DNA]</scope>
</reference>